<gene>
    <name evidence="1" type="ORF">KDK67_05225</name>
</gene>
<dbReference type="EMBL" id="JAGSOI010000014">
    <property type="protein sequence ID" value="MCM1986404.1"/>
    <property type="molecule type" value="Genomic_DNA"/>
</dbReference>
<name>A0A9E4ZGC5_9EURY</name>
<sequence length="49" mass="5581">MELVKVKCKTCGSEMIVYDTRMKEQYCTIRCLESAMVDQSGITPVRMAC</sequence>
<dbReference type="AlphaFoldDB" id="A0A9E4ZGC5"/>
<comment type="caution">
    <text evidence="1">The sequence shown here is derived from an EMBL/GenBank/DDBJ whole genome shotgun (WGS) entry which is preliminary data.</text>
</comment>
<evidence type="ECO:0000313" key="1">
    <source>
        <dbReference type="EMBL" id="MCM1986404.1"/>
    </source>
</evidence>
<keyword evidence="2" id="KW-1185">Reference proteome</keyword>
<dbReference type="RefSeq" id="WP_250867788.1">
    <property type="nucleotide sequence ID" value="NZ_JAGSOI010000014.1"/>
</dbReference>
<organism evidence="1 2">
    <name type="scientific">Methanococcoides seepicolus</name>
    <dbReference type="NCBI Taxonomy" id="2828780"/>
    <lineage>
        <taxon>Archaea</taxon>
        <taxon>Methanobacteriati</taxon>
        <taxon>Methanobacteriota</taxon>
        <taxon>Stenosarchaea group</taxon>
        <taxon>Methanomicrobia</taxon>
        <taxon>Methanosarcinales</taxon>
        <taxon>Methanosarcinaceae</taxon>
        <taxon>Methanococcoides</taxon>
    </lineage>
</organism>
<proteinExistence type="predicted"/>
<dbReference type="Proteomes" id="UP001056766">
    <property type="component" value="Unassembled WGS sequence"/>
</dbReference>
<reference evidence="1" key="2">
    <citation type="submission" date="2021-04" db="EMBL/GenBank/DDBJ databases">
        <authorList>
            <person name="Dong X."/>
        </authorList>
    </citation>
    <scope>NUCLEOTIDE SEQUENCE</scope>
    <source>
        <strain evidence="1">LLY</strain>
    </source>
</reference>
<protein>
    <submittedName>
        <fullName evidence="1">Uncharacterized protein</fullName>
    </submittedName>
</protein>
<reference evidence="1" key="1">
    <citation type="journal article" date="2021" name="mSystems">
        <title>Bacteria and Archaea Synergistically Convert Glycine Betaine to Biogenic Methane in the Formosa Cold Seep of the South China Sea.</title>
        <authorList>
            <person name="Li L."/>
            <person name="Zhang W."/>
            <person name="Zhang S."/>
            <person name="Song L."/>
            <person name="Sun Q."/>
            <person name="Zhang H."/>
            <person name="Xiang H."/>
            <person name="Dong X."/>
        </authorList>
    </citation>
    <scope>NUCLEOTIDE SEQUENCE</scope>
    <source>
        <strain evidence="1">LLY</strain>
    </source>
</reference>
<evidence type="ECO:0000313" key="2">
    <source>
        <dbReference type="Proteomes" id="UP001056766"/>
    </source>
</evidence>
<accession>A0A9E4ZGC5</accession>